<feature type="compositionally biased region" description="Basic and acidic residues" evidence="1">
    <location>
        <begin position="20"/>
        <end position="30"/>
    </location>
</feature>
<reference evidence="2" key="1">
    <citation type="submission" date="2014-12" db="EMBL/GenBank/DDBJ databases">
        <title>Insight into the proteome of Arion vulgaris.</title>
        <authorList>
            <person name="Aradska J."/>
            <person name="Bulat T."/>
            <person name="Smidak R."/>
            <person name="Sarate P."/>
            <person name="Gangsoo J."/>
            <person name="Sialana F."/>
            <person name="Bilban M."/>
            <person name="Lubec G."/>
        </authorList>
    </citation>
    <scope>NUCLEOTIDE SEQUENCE</scope>
    <source>
        <tissue evidence="2">Skin</tissue>
    </source>
</reference>
<dbReference type="AlphaFoldDB" id="A0A0B6Y3E8"/>
<name>A0A0B6Y3E8_9EUPU</name>
<protein>
    <submittedName>
        <fullName evidence="2">Uncharacterized protein</fullName>
    </submittedName>
</protein>
<evidence type="ECO:0000256" key="1">
    <source>
        <dbReference type="SAM" id="MobiDB-lite"/>
    </source>
</evidence>
<sequence length="79" mass="9210">DKEESHALRRSQSVLVINKESQEQRRRNLRDDDDEDESDALIRRLKQRLNRKSGRNTPPINEESDVMTTSPDQVSSPVH</sequence>
<feature type="region of interest" description="Disordered" evidence="1">
    <location>
        <begin position="1"/>
        <end position="79"/>
    </location>
</feature>
<gene>
    <name evidence="2" type="primary">ORF9697</name>
</gene>
<dbReference type="EMBL" id="HACG01003175">
    <property type="protein sequence ID" value="CEK50040.1"/>
    <property type="molecule type" value="Transcribed_RNA"/>
</dbReference>
<feature type="non-terminal residue" evidence="2">
    <location>
        <position position="1"/>
    </location>
</feature>
<feature type="compositionally biased region" description="Basic residues" evidence="1">
    <location>
        <begin position="43"/>
        <end position="54"/>
    </location>
</feature>
<evidence type="ECO:0000313" key="2">
    <source>
        <dbReference type="EMBL" id="CEK50040.1"/>
    </source>
</evidence>
<organism evidence="2">
    <name type="scientific">Arion vulgaris</name>
    <dbReference type="NCBI Taxonomy" id="1028688"/>
    <lineage>
        <taxon>Eukaryota</taxon>
        <taxon>Metazoa</taxon>
        <taxon>Spiralia</taxon>
        <taxon>Lophotrochozoa</taxon>
        <taxon>Mollusca</taxon>
        <taxon>Gastropoda</taxon>
        <taxon>Heterobranchia</taxon>
        <taxon>Euthyneura</taxon>
        <taxon>Panpulmonata</taxon>
        <taxon>Eupulmonata</taxon>
        <taxon>Stylommatophora</taxon>
        <taxon>Helicina</taxon>
        <taxon>Arionoidea</taxon>
        <taxon>Arionidae</taxon>
        <taxon>Arion</taxon>
    </lineage>
</organism>
<feature type="compositionally biased region" description="Polar residues" evidence="1">
    <location>
        <begin position="66"/>
        <end position="79"/>
    </location>
</feature>
<accession>A0A0B6Y3E8</accession>
<proteinExistence type="predicted"/>